<dbReference type="Gene3D" id="1.10.287.130">
    <property type="match status" value="1"/>
</dbReference>
<keyword evidence="6 15" id="KW-0812">Transmembrane</keyword>
<evidence type="ECO:0000259" key="19">
    <source>
        <dbReference type="PROSITE" id="PS50113"/>
    </source>
</evidence>
<feature type="transmembrane region" description="Helical" evidence="15">
    <location>
        <begin position="130"/>
        <end position="148"/>
    </location>
</feature>
<keyword evidence="10" id="KW-0902">Two-component regulatory system</keyword>
<dbReference type="InterPro" id="IPR036890">
    <property type="entry name" value="HATPase_C_sf"/>
</dbReference>
<dbReference type="InterPro" id="IPR001789">
    <property type="entry name" value="Sig_transdc_resp-reg_receiver"/>
</dbReference>
<dbReference type="GO" id="GO:0000155">
    <property type="term" value="F:phosphorelay sensor kinase activity"/>
    <property type="evidence" value="ECO:0007669"/>
    <property type="project" value="InterPro"/>
</dbReference>
<dbReference type="InterPro" id="IPR004358">
    <property type="entry name" value="Sig_transdc_His_kin-like_C"/>
</dbReference>
<dbReference type="InterPro" id="IPR003594">
    <property type="entry name" value="HATPase_dom"/>
</dbReference>
<dbReference type="Pfam" id="PF00072">
    <property type="entry name" value="Response_reg"/>
    <property type="match status" value="2"/>
</dbReference>
<evidence type="ECO:0000313" key="22">
    <source>
        <dbReference type="Proteomes" id="UP000218113"/>
    </source>
</evidence>
<evidence type="ECO:0000256" key="8">
    <source>
        <dbReference type="ARBA" id="ARBA00022840"/>
    </source>
</evidence>
<dbReference type="SMART" id="SM00388">
    <property type="entry name" value="HisKA"/>
    <property type="match status" value="1"/>
</dbReference>
<dbReference type="NCBIfam" id="TIGR00229">
    <property type="entry name" value="sensory_box"/>
    <property type="match status" value="2"/>
</dbReference>
<keyword evidence="5 13" id="KW-0597">Phosphoprotein</keyword>
<dbReference type="PROSITE" id="PS50112">
    <property type="entry name" value="PAS"/>
    <property type="match status" value="2"/>
</dbReference>
<feature type="coiled-coil region" evidence="14">
    <location>
        <begin position="184"/>
        <end position="228"/>
    </location>
</feature>
<dbReference type="PRINTS" id="PR00344">
    <property type="entry name" value="BCTRLSENSOR"/>
</dbReference>
<evidence type="ECO:0000256" key="15">
    <source>
        <dbReference type="SAM" id="Phobius"/>
    </source>
</evidence>
<evidence type="ECO:0000259" key="17">
    <source>
        <dbReference type="PROSITE" id="PS50110"/>
    </source>
</evidence>
<evidence type="ECO:0000313" key="21">
    <source>
        <dbReference type="EMBL" id="PCI22712.1"/>
    </source>
</evidence>
<dbReference type="InterPro" id="IPR011006">
    <property type="entry name" value="CheY-like_superfamily"/>
</dbReference>
<keyword evidence="4" id="KW-1003">Cell membrane</keyword>
<dbReference type="SUPFAM" id="SSF55874">
    <property type="entry name" value="ATPase domain of HSP90 chaperone/DNA topoisomerase II/histidine kinase"/>
    <property type="match status" value="1"/>
</dbReference>
<dbReference type="InterPro" id="IPR000014">
    <property type="entry name" value="PAS"/>
</dbReference>
<evidence type="ECO:0000256" key="9">
    <source>
        <dbReference type="ARBA" id="ARBA00022989"/>
    </source>
</evidence>
<dbReference type="InterPro" id="IPR005467">
    <property type="entry name" value="His_kinase_dom"/>
</dbReference>
<dbReference type="InterPro" id="IPR013767">
    <property type="entry name" value="PAS_fold"/>
</dbReference>
<dbReference type="InterPro" id="IPR036097">
    <property type="entry name" value="HisK_dim/P_sf"/>
</dbReference>
<dbReference type="SUPFAM" id="SSF52172">
    <property type="entry name" value="CheY-like"/>
    <property type="match status" value="2"/>
</dbReference>
<evidence type="ECO:0000256" key="10">
    <source>
        <dbReference type="ARBA" id="ARBA00023012"/>
    </source>
</evidence>
<feature type="domain" description="Response regulatory" evidence="17">
    <location>
        <begin position="745"/>
        <end position="866"/>
    </location>
</feature>
<dbReference type="SUPFAM" id="SSF47226">
    <property type="entry name" value="Histidine-containing phosphotransfer domain, HPT domain"/>
    <property type="match status" value="1"/>
</dbReference>
<dbReference type="Pfam" id="PF02518">
    <property type="entry name" value="HATPase_c"/>
    <property type="match status" value="1"/>
</dbReference>
<dbReference type="GO" id="GO:0005886">
    <property type="term" value="C:plasma membrane"/>
    <property type="evidence" value="ECO:0007669"/>
    <property type="project" value="UniProtKB-SubCell"/>
</dbReference>
<dbReference type="EMBL" id="NVSR01000156">
    <property type="protein sequence ID" value="PCI22712.1"/>
    <property type="molecule type" value="Genomic_DNA"/>
</dbReference>
<feature type="transmembrane region" description="Helical" evidence="15">
    <location>
        <begin position="53"/>
        <end position="71"/>
    </location>
</feature>
<evidence type="ECO:0000256" key="11">
    <source>
        <dbReference type="ARBA" id="ARBA00023136"/>
    </source>
</evidence>
<comment type="caution">
    <text evidence="21">The sequence shown here is derived from an EMBL/GenBank/DDBJ whole genome shotgun (WGS) entry which is preliminary data.</text>
</comment>
<feature type="modified residue" description="Phosphohistidine" evidence="12">
    <location>
        <position position="1092"/>
    </location>
</feature>
<reference evidence="22" key="1">
    <citation type="submission" date="2017-08" db="EMBL/GenBank/DDBJ databases">
        <title>A dynamic microbial community with high functional redundancy inhabits the cold, oxic subseafloor aquifer.</title>
        <authorList>
            <person name="Tully B.J."/>
            <person name="Wheat C.G."/>
            <person name="Glazer B.T."/>
            <person name="Huber J.A."/>
        </authorList>
    </citation>
    <scope>NUCLEOTIDE SEQUENCE [LARGE SCALE GENOMIC DNA]</scope>
</reference>
<feature type="domain" description="PAS" evidence="18">
    <location>
        <begin position="342"/>
        <end position="412"/>
    </location>
</feature>
<evidence type="ECO:0000256" key="6">
    <source>
        <dbReference type="ARBA" id="ARBA00022692"/>
    </source>
</evidence>
<dbReference type="Gene3D" id="3.30.565.10">
    <property type="entry name" value="Histidine kinase-like ATPase, C-terminal domain"/>
    <property type="match status" value="1"/>
</dbReference>
<dbReference type="FunFam" id="3.30.565.10:FF:000010">
    <property type="entry name" value="Sensor histidine kinase RcsC"/>
    <property type="match status" value="1"/>
</dbReference>
<dbReference type="Gene3D" id="1.20.120.160">
    <property type="entry name" value="HPT domain"/>
    <property type="match status" value="1"/>
</dbReference>
<feature type="domain" description="PAS" evidence="18">
    <location>
        <begin position="214"/>
        <end position="258"/>
    </location>
</feature>
<name>A0A2A4SNA3_9DELT</name>
<dbReference type="SMART" id="SM00086">
    <property type="entry name" value="PAC"/>
    <property type="match status" value="2"/>
</dbReference>
<feature type="transmembrane region" description="Helical" evidence="15">
    <location>
        <begin position="78"/>
        <end position="98"/>
    </location>
</feature>
<evidence type="ECO:0000256" key="3">
    <source>
        <dbReference type="ARBA" id="ARBA00012438"/>
    </source>
</evidence>
<evidence type="ECO:0000259" key="16">
    <source>
        <dbReference type="PROSITE" id="PS50109"/>
    </source>
</evidence>
<dbReference type="SMART" id="SM00448">
    <property type="entry name" value="REC"/>
    <property type="match status" value="2"/>
</dbReference>
<evidence type="ECO:0000256" key="12">
    <source>
        <dbReference type="PROSITE-ProRule" id="PRU00110"/>
    </source>
</evidence>
<protein>
    <recommendedName>
        <fullName evidence="3">histidine kinase</fullName>
        <ecNumber evidence="3">2.7.13.3</ecNumber>
    </recommendedName>
</protein>
<feature type="domain" description="Histidine kinase" evidence="16">
    <location>
        <begin position="505"/>
        <end position="726"/>
    </location>
</feature>
<feature type="domain" description="PAC" evidence="19">
    <location>
        <begin position="416"/>
        <end position="469"/>
    </location>
</feature>
<keyword evidence="14" id="KW-0175">Coiled coil</keyword>
<feature type="domain" description="HPt" evidence="20">
    <location>
        <begin position="1053"/>
        <end position="1149"/>
    </location>
</feature>
<dbReference type="InterPro" id="IPR035965">
    <property type="entry name" value="PAS-like_dom_sf"/>
</dbReference>
<evidence type="ECO:0000256" key="5">
    <source>
        <dbReference type="ARBA" id="ARBA00022553"/>
    </source>
</evidence>
<organism evidence="21 22">
    <name type="scientific">SAR324 cluster bacterium</name>
    <dbReference type="NCBI Taxonomy" id="2024889"/>
    <lineage>
        <taxon>Bacteria</taxon>
        <taxon>Deltaproteobacteria</taxon>
        <taxon>SAR324 cluster</taxon>
    </lineage>
</organism>
<feature type="modified residue" description="4-aspartylphosphate" evidence="13">
    <location>
        <position position="944"/>
    </location>
</feature>
<dbReference type="CDD" id="cd00130">
    <property type="entry name" value="PAS"/>
    <property type="match status" value="2"/>
</dbReference>
<evidence type="ECO:0000259" key="18">
    <source>
        <dbReference type="PROSITE" id="PS50112"/>
    </source>
</evidence>
<dbReference type="Pfam" id="PF00989">
    <property type="entry name" value="PAS"/>
    <property type="match status" value="1"/>
</dbReference>
<evidence type="ECO:0000259" key="20">
    <source>
        <dbReference type="PROSITE" id="PS50894"/>
    </source>
</evidence>
<comment type="catalytic activity">
    <reaction evidence="1">
        <text>ATP + protein L-histidine = ADP + protein N-phospho-L-histidine.</text>
        <dbReference type="EC" id="2.7.13.3"/>
    </reaction>
</comment>
<dbReference type="PANTHER" id="PTHR45339">
    <property type="entry name" value="HYBRID SIGNAL TRANSDUCTION HISTIDINE KINASE J"/>
    <property type="match status" value="1"/>
</dbReference>
<keyword evidence="11 15" id="KW-0472">Membrane</keyword>
<dbReference type="GO" id="GO:0005524">
    <property type="term" value="F:ATP binding"/>
    <property type="evidence" value="ECO:0007669"/>
    <property type="project" value="UniProtKB-KW"/>
</dbReference>
<dbReference type="GO" id="GO:0006355">
    <property type="term" value="P:regulation of DNA-templated transcription"/>
    <property type="evidence" value="ECO:0007669"/>
    <property type="project" value="InterPro"/>
</dbReference>
<dbReference type="Pfam" id="PF01627">
    <property type="entry name" value="Hpt"/>
    <property type="match status" value="1"/>
</dbReference>
<dbReference type="CDD" id="cd00088">
    <property type="entry name" value="HPT"/>
    <property type="match status" value="1"/>
</dbReference>
<dbReference type="SUPFAM" id="SSF47384">
    <property type="entry name" value="Homodimeric domain of signal transducing histidine kinase"/>
    <property type="match status" value="1"/>
</dbReference>
<dbReference type="PROSITE" id="PS50109">
    <property type="entry name" value="HIS_KIN"/>
    <property type="match status" value="1"/>
</dbReference>
<gene>
    <name evidence="21" type="ORF">COB67_13275</name>
</gene>
<dbReference type="Pfam" id="PF00512">
    <property type="entry name" value="HisKA"/>
    <property type="match status" value="1"/>
</dbReference>
<dbReference type="InterPro" id="IPR048435">
    <property type="entry name" value="MASE6"/>
</dbReference>
<dbReference type="CDD" id="cd16922">
    <property type="entry name" value="HATPase_EvgS-ArcB-TorS-like"/>
    <property type="match status" value="1"/>
</dbReference>
<keyword evidence="8" id="KW-0067">ATP-binding</keyword>
<dbReference type="InterPro" id="IPR008207">
    <property type="entry name" value="Sig_transdc_His_kin_Hpt_dom"/>
</dbReference>
<evidence type="ECO:0000256" key="13">
    <source>
        <dbReference type="PROSITE-ProRule" id="PRU00169"/>
    </source>
</evidence>
<evidence type="ECO:0000256" key="14">
    <source>
        <dbReference type="SAM" id="Coils"/>
    </source>
</evidence>
<sequence>MKKPSISSLIPKLEFSSEKFEEQRKKKLLSLLFLLASGITLPFFTHHLIVRDYTNASILGGLLLLWGGNLWQLHRGKLSLHIFRFTWVVLFLVELYLADRGAASGTQILWILIFPPVSFFIFGRKEGWRWSLSIFIGVAIFLFFPGITHDEPIFSSVFRVRYLGVYLVITLIASILDAFQLRFYQEVKKNAEKLELLNGQLAQELSDRKEAELEARRFRCILEQADEAIFIIERDSMVIVDSNQRACLHLGYSKQELLQCCLGDFEIRGSRGETLSSYLDSAQPFKQGGQTTQEGSCRRKNSNRFPIEFTLTEEKFEGSHLLLLTLRDITEQKQVLEKLQESEERFRVIADQAPLGILQTTTQGTITWANPKICQLLGYEANALIGKKVIDLTHPKHQKDSRSLTRKMERGQINTYHTEQRLLPQKSEAIWVRMNVAPLTVGEGKERKYNIAIIEDISQKKRVEEELIHTRDYLEEMVQQRTEELEAAIESGKIANRAKTQFLTNMSHEIRTPLNGILGMTALGLESSLGDNERIFFETIRSEADSLLMIVNEILDISKVESGKLEFDEIDFDLRILVEGISKIMALQAEQKGLEFISLLAPGIPSLLVGDPVRIRQIIANLGGNALKFTQQGEVFIYGELVEDFGEHVKIRFLIKDTGIGITPEQQKLIFESFTQADGSTTRNYGGTGLGTTIAKQLVSQMNGEIWVESEEGLGSTFGFTLLLKKQEYKQLPVYNKALTLKGLRVLVAEPFYRNREAMKEYLDYWECESIYAVDGAQALELLLENQRTNQAIDLILCDLQMPILDGFELAKQVREHDTLKSIPIVGVTKAGQRGDGKKCIEYGIDGYISKPFEKQILYQTIIKVLEGDTKNSPTQPSQLVTRHSLEQQYRKDIQILLVEDYPTNQQVAQWYLESAGYQVDLAVDGYKAVEAFKIKKYDLILMDIQMPIMDGYDATREIRQMEQKLRDLGPEGEEPWGQRVPIIAMTAHAMKGYREKCLKVGMDDYLAKPLRKEKLITMVDTLVSPKIGAEAEQVLATAIMEFEKTVEEFEGDRDFLIHILGSFLQNVKRQQGELRQALEDKNYEFIQKTAHAIKGGAANLLAIPFSQAASELERVGRQSDHQRGALAYQSFEQEYQRLVEYTKQFLLK</sequence>
<proteinExistence type="predicted"/>
<dbReference type="CDD" id="cd00082">
    <property type="entry name" value="HisKA"/>
    <property type="match status" value="1"/>
</dbReference>
<accession>A0A2A4SNA3</accession>
<dbReference type="InterPro" id="IPR000700">
    <property type="entry name" value="PAS-assoc_C"/>
</dbReference>
<dbReference type="PANTHER" id="PTHR45339:SF1">
    <property type="entry name" value="HYBRID SIGNAL TRANSDUCTION HISTIDINE KINASE J"/>
    <property type="match status" value="1"/>
</dbReference>
<dbReference type="EC" id="2.7.13.3" evidence="3"/>
<dbReference type="Pfam" id="PF13426">
    <property type="entry name" value="PAS_9"/>
    <property type="match status" value="1"/>
</dbReference>
<dbReference type="PROSITE" id="PS50113">
    <property type="entry name" value="PAC"/>
    <property type="match status" value="1"/>
</dbReference>
<dbReference type="SMART" id="SM00091">
    <property type="entry name" value="PAS"/>
    <property type="match status" value="2"/>
</dbReference>
<dbReference type="InterPro" id="IPR036641">
    <property type="entry name" value="HPT_dom_sf"/>
</dbReference>
<dbReference type="InterPro" id="IPR003661">
    <property type="entry name" value="HisK_dim/P_dom"/>
</dbReference>
<feature type="domain" description="Response regulatory" evidence="17">
    <location>
        <begin position="895"/>
        <end position="1024"/>
    </location>
</feature>
<feature type="transmembrane region" description="Helical" evidence="15">
    <location>
        <begin position="28"/>
        <end position="47"/>
    </location>
</feature>
<dbReference type="CDD" id="cd17546">
    <property type="entry name" value="REC_hyHK_CKI1_RcsC-like"/>
    <property type="match status" value="2"/>
</dbReference>
<dbReference type="PROSITE" id="PS50110">
    <property type="entry name" value="RESPONSE_REGULATORY"/>
    <property type="match status" value="2"/>
</dbReference>
<evidence type="ECO:0000256" key="1">
    <source>
        <dbReference type="ARBA" id="ARBA00000085"/>
    </source>
</evidence>
<dbReference type="PROSITE" id="PS50894">
    <property type="entry name" value="HPT"/>
    <property type="match status" value="1"/>
</dbReference>
<evidence type="ECO:0000256" key="2">
    <source>
        <dbReference type="ARBA" id="ARBA00004651"/>
    </source>
</evidence>
<comment type="subcellular location">
    <subcellularLocation>
        <location evidence="2">Cell membrane</location>
        <topology evidence="2">Multi-pass membrane protein</topology>
    </subcellularLocation>
</comment>
<dbReference type="Gene3D" id="3.30.450.20">
    <property type="entry name" value="PAS domain"/>
    <property type="match status" value="2"/>
</dbReference>
<evidence type="ECO:0000256" key="4">
    <source>
        <dbReference type="ARBA" id="ARBA00022475"/>
    </source>
</evidence>
<feature type="transmembrane region" description="Helical" evidence="15">
    <location>
        <begin position="104"/>
        <end position="123"/>
    </location>
</feature>
<dbReference type="AlphaFoldDB" id="A0A2A4SNA3"/>
<dbReference type="Proteomes" id="UP000218113">
    <property type="component" value="Unassembled WGS sequence"/>
</dbReference>
<keyword evidence="9 15" id="KW-1133">Transmembrane helix</keyword>
<dbReference type="SUPFAM" id="SSF55785">
    <property type="entry name" value="PYP-like sensor domain (PAS domain)"/>
    <property type="match status" value="2"/>
</dbReference>
<dbReference type="Pfam" id="PF20966">
    <property type="entry name" value="MASE6"/>
    <property type="match status" value="1"/>
</dbReference>
<dbReference type="Gene3D" id="3.40.50.2300">
    <property type="match status" value="2"/>
</dbReference>
<feature type="modified residue" description="4-aspartylphosphate" evidence="13">
    <location>
        <position position="799"/>
    </location>
</feature>
<dbReference type="InterPro" id="IPR001610">
    <property type="entry name" value="PAC"/>
</dbReference>
<evidence type="ECO:0000256" key="7">
    <source>
        <dbReference type="ARBA" id="ARBA00022741"/>
    </source>
</evidence>
<dbReference type="SMART" id="SM00387">
    <property type="entry name" value="HATPase_c"/>
    <property type="match status" value="1"/>
</dbReference>
<keyword evidence="7" id="KW-0547">Nucleotide-binding</keyword>